<name>A0ACD0WS40_CLALS</name>
<protein>
    <submittedName>
        <fullName evidence="1">37S ribosomal protein</fullName>
    </submittedName>
</protein>
<accession>A0ACD0WS40</accession>
<keyword evidence="1" id="KW-0687">Ribonucleoprotein</keyword>
<dbReference type="Proteomes" id="UP000326582">
    <property type="component" value="Chromosome 7"/>
</dbReference>
<reference evidence="2" key="1">
    <citation type="journal article" date="2019" name="MBio">
        <title>Comparative genomics for the elucidation of multidrug resistance (MDR) in Candida lusitaniae.</title>
        <authorList>
            <person name="Kannan A."/>
            <person name="Asner S.A."/>
            <person name="Trachsel E."/>
            <person name="Kelly S."/>
            <person name="Parker J."/>
            <person name="Sanglard D."/>
        </authorList>
    </citation>
    <scope>NUCLEOTIDE SEQUENCE [LARGE SCALE GENOMIC DNA]</scope>
    <source>
        <strain evidence="2">P1</strain>
    </source>
</reference>
<keyword evidence="1" id="KW-0689">Ribosomal protein</keyword>
<evidence type="ECO:0000313" key="2">
    <source>
        <dbReference type="Proteomes" id="UP000326582"/>
    </source>
</evidence>
<organism evidence="1 2">
    <name type="scientific">Clavispora lusitaniae</name>
    <name type="common">Candida lusitaniae</name>
    <dbReference type="NCBI Taxonomy" id="36911"/>
    <lineage>
        <taxon>Eukaryota</taxon>
        <taxon>Fungi</taxon>
        <taxon>Dikarya</taxon>
        <taxon>Ascomycota</taxon>
        <taxon>Saccharomycotina</taxon>
        <taxon>Pichiomycetes</taxon>
        <taxon>Metschnikowiaceae</taxon>
        <taxon>Clavispora</taxon>
    </lineage>
</organism>
<sequence length="442" mass="49543">MLGLYGRVSKSTLITKVVARSSSTAIDVSSVEESLSSQKQLREKALAEALAREEEAIAREKALRELKNKTKESISILNSTPSNLIRERLQSLQSQLNQLEDQDKVKRLDKEMESFLFENMKLSPSEIGNRPWFERTRGKITTVKPSEEQEIVSQKIKTTTSSAYTNQYPNLKPTPDYKPYSSQELFLRQLTHMRQSGGLGSSIEDVYNPANDVKRPLSMDDVTISSLMAAGCHLGHAKAMWRPSTQPFIYAEYQGIHLIDLNETLAALRRATKVIESIAAKGGVILYVGTSRNWEQHRALEEAAKRSRGYYVSHRWIPGTITNFTEVSKQIGGHQKIEVDLGDTPTNRNISAQDDALIKPDLVVLLNPVENRNCVNECIKSRIPTIGLCDTDMEPSLLTYPIPCNDDSMRASSVVCGILSKAAEQGVERRYKAFSEYKSSQK</sequence>
<gene>
    <name evidence="1" type="ORF">EJF14_70179</name>
</gene>
<dbReference type="EMBL" id="CP038490">
    <property type="protein sequence ID" value="QFZ30110.1"/>
    <property type="molecule type" value="Genomic_DNA"/>
</dbReference>
<proteinExistence type="predicted"/>
<keyword evidence="2" id="KW-1185">Reference proteome</keyword>
<evidence type="ECO:0000313" key="1">
    <source>
        <dbReference type="EMBL" id="QFZ30110.1"/>
    </source>
</evidence>